<name>A0A258HMR0_9CAUL</name>
<dbReference type="EMBL" id="NCEQ01000003">
    <property type="protein sequence ID" value="OYX58261.1"/>
    <property type="molecule type" value="Genomic_DNA"/>
</dbReference>
<evidence type="ECO:0000256" key="3">
    <source>
        <dbReference type="ARBA" id="ARBA00022840"/>
    </source>
</evidence>
<evidence type="ECO:0000259" key="6">
    <source>
        <dbReference type="Pfam" id="PF13614"/>
    </source>
</evidence>
<evidence type="ECO:0000256" key="4">
    <source>
        <dbReference type="ARBA" id="ARBA00057242"/>
    </source>
</evidence>
<dbReference type="Gene3D" id="3.40.50.300">
    <property type="entry name" value="P-loop containing nucleotide triphosphate hydrolases"/>
    <property type="match status" value="1"/>
</dbReference>
<comment type="caution">
    <text evidence="7">The sequence shown here is derived from an EMBL/GenBank/DDBJ whole genome shotgun (WGS) entry which is preliminary data.</text>
</comment>
<dbReference type="CDD" id="cd02042">
    <property type="entry name" value="ParAB_family"/>
    <property type="match status" value="1"/>
</dbReference>
<dbReference type="AlphaFoldDB" id="A0A258HMR0"/>
<dbReference type="PANTHER" id="PTHR13696">
    <property type="entry name" value="P-LOOP CONTAINING NUCLEOSIDE TRIPHOSPHATE HYDROLASE"/>
    <property type="match status" value="1"/>
</dbReference>
<evidence type="ECO:0000313" key="8">
    <source>
        <dbReference type="Proteomes" id="UP000216147"/>
    </source>
</evidence>
<evidence type="ECO:0000256" key="5">
    <source>
        <dbReference type="ARBA" id="ARBA00074747"/>
    </source>
</evidence>
<sequence>MTKSVPGPGPKKAPRVLAVSNQKGGVGKTTTAINLGTALAAIGEKVLIVDMDPQGNASTGLGVPRETRRITIYDVIVDGRSVHDAAVPTAVPGLHIIPADADMSGVEIELSQADRRSYRLRDALAGQGGEGHTGYDYVLIDCPPSLNLLTLNAMAAADGVLVPLQCEFFALEGLTQLIKTIEMVRQSLNPTLEIQGLVLTMYDRRNALSGQVAADVRSHFGDKVYDAVIPRNVRVSEAPSFGKPVLIYDLKCTGSQAYLKLAKEVVGRERRRLAA</sequence>
<evidence type="ECO:0000256" key="2">
    <source>
        <dbReference type="ARBA" id="ARBA00022829"/>
    </source>
</evidence>
<dbReference type="InterPro" id="IPR025669">
    <property type="entry name" value="AAA_dom"/>
</dbReference>
<keyword evidence="2" id="KW-0159">Chromosome partition</keyword>
<organism evidence="7 8">
    <name type="scientific">Brevundimonas subvibrioides</name>
    <dbReference type="NCBI Taxonomy" id="74313"/>
    <lineage>
        <taxon>Bacteria</taxon>
        <taxon>Pseudomonadati</taxon>
        <taxon>Pseudomonadota</taxon>
        <taxon>Alphaproteobacteria</taxon>
        <taxon>Caulobacterales</taxon>
        <taxon>Caulobacteraceae</taxon>
        <taxon>Brevundimonas</taxon>
    </lineage>
</organism>
<evidence type="ECO:0000313" key="7">
    <source>
        <dbReference type="EMBL" id="OYX58261.1"/>
    </source>
</evidence>
<evidence type="ECO:0000256" key="1">
    <source>
        <dbReference type="ARBA" id="ARBA00022741"/>
    </source>
</evidence>
<dbReference type="Proteomes" id="UP000216147">
    <property type="component" value="Unassembled WGS sequence"/>
</dbReference>
<dbReference type="GO" id="GO:0007059">
    <property type="term" value="P:chromosome segregation"/>
    <property type="evidence" value="ECO:0007669"/>
    <property type="project" value="UniProtKB-KW"/>
</dbReference>
<dbReference type="InterPro" id="IPR050678">
    <property type="entry name" value="DNA_Partitioning_ATPase"/>
</dbReference>
<dbReference type="PANTHER" id="PTHR13696:SF52">
    <property type="entry name" value="PARA FAMILY PROTEIN CT_582"/>
    <property type="match status" value="1"/>
</dbReference>
<keyword evidence="3" id="KW-0067">ATP-binding</keyword>
<reference evidence="7 8" key="1">
    <citation type="submission" date="2017-03" db="EMBL/GenBank/DDBJ databases">
        <title>Lifting the veil on microbial sulfur biogeochemistry in mining wastewaters.</title>
        <authorList>
            <person name="Kantor R.S."/>
            <person name="Colenbrander Nelson T."/>
            <person name="Marshall S."/>
            <person name="Bennett D."/>
            <person name="Apte S."/>
            <person name="Camacho D."/>
            <person name="Thomas B.C."/>
            <person name="Warren L.A."/>
            <person name="Banfield J.F."/>
        </authorList>
    </citation>
    <scope>NUCLEOTIDE SEQUENCE [LARGE SCALE GENOMIC DNA]</scope>
    <source>
        <strain evidence="7">32-68-21</strain>
    </source>
</reference>
<keyword evidence="1" id="KW-0547">Nucleotide-binding</keyword>
<accession>A0A258HMR0</accession>
<comment type="function">
    <text evidence="4">Involved in chromosome partition. Localize to both poles of the predivisional cell following completion of DNA replication.</text>
</comment>
<dbReference type="SUPFAM" id="SSF52540">
    <property type="entry name" value="P-loop containing nucleoside triphosphate hydrolases"/>
    <property type="match status" value="1"/>
</dbReference>
<dbReference type="FunFam" id="3.40.50.300:FF:000285">
    <property type="entry name" value="Sporulation initiation inhibitor Soj"/>
    <property type="match status" value="1"/>
</dbReference>
<dbReference type="Pfam" id="PF13614">
    <property type="entry name" value="AAA_31"/>
    <property type="match status" value="1"/>
</dbReference>
<protein>
    <recommendedName>
        <fullName evidence="5">Chromosome partitioning protein ParA</fullName>
    </recommendedName>
</protein>
<dbReference type="GO" id="GO:0005524">
    <property type="term" value="F:ATP binding"/>
    <property type="evidence" value="ECO:0007669"/>
    <property type="project" value="UniProtKB-KW"/>
</dbReference>
<feature type="domain" description="AAA" evidence="6">
    <location>
        <begin position="15"/>
        <end position="194"/>
    </location>
</feature>
<gene>
    <name evidence="7" type="ORF">B7Y86_04500</name>
</gene>
<proteinExistence type="predicted"/>
<dbReference type="InterPro" id="IPR027417">
    <property type="entry name" value="P-loop_NTPase"/>
</dbReference>